<comment type="subcellular location">
    <subcellularLocation>
        <location evidence="1">Membrane</location>
        <topology evidence="1">Single-pass membrane protein</topology>
    </subcellularLocation>
</comment>
<name>A0A1W0WC89_HYPEX</name>
<dbReference type="InterPro" id="IPR011009">
    <property type="entry name" value="Kinase-like_dom_sf"/>
</dbReference>
<feature type="domain" description="Protein kinase" evidence="25">
    <location>
        <begin position="516"/>
        <end position="795"/>
    </location>
</feature>
<dbReference type="FunFam" id="1.10.510.10:FF:000554">
    <property type="entry name" value="Predicted protein"/>
    <property type="match status" value="1"/>
</dbReference>
<evidence type="ECO:0000256" key="18">
    <source>
        <dbReference type="ARBA" id="ARBA00051243"/>
    </source>
</evidence>
<feature type="domain" description="Ig-like" evidence="26">
    <location>
        <begin position="268"/>
        <end position="373"/>
    </location>
</feature>
<evidence type="ECO:0000256" key="12">
    <source>
        <dbReference type="ARBA" id="ARBA00023136"/>
    </source>
</evidence>
<dbReference type="PRINTS" id="PR00109">
    <property type="entry name" value="TYRKINASE"/>
</dbReference>
<feature type="active site" description="Proton acceptor" evidence="19">
    <location>
        <position position="655"/>
    </location>
</feature>
<keyword evidence="15 27" id="KW-0675">Receptor</keyword>
<dbReference type="GO" id="GO:0005524">
    <property type="term" value="F:ATP binding"/>
    <property type="evidence" value="ECO:0007669"/>
    <property type="project" value="UniProtKB-UniRule"/>
</dbReference>
<dbReference type="Gene3D" id="3.30.200.20">
    <property type="entry name" value="Phosphorylase Kinase, domain 1"/>
    <property type="match status" value="1"/>
</dbReference>
<dbReference type="PANTHER" id="PTHR24416">
    <property type="entry name" value="TYROSINE-PROTEIN KINASE RECEPTOR"/>
    <property type="match status" value="1"/>
</dbReference>
<sequence length="823" mass="93339">MHLFLPYILGVSTLFVYLPGPAGARPFIAADPTLASPTAYAQVVTTPLHLAHGQDKMLVKCTIPEGMRRKEIRRKDVTWFHNGTRIDRPKISEAFLSFVIKRIQWKDAGTYSCRITNPFGQHFWTNITYLVIDEPDYPVRERDVPIVPDFGLDMNTSTVIIPQSAPRFLFTDRLAFTSEGQFLFQPSGRKMSLPCRAIGNPTPEISWSSNNPFIQSAFFQAENGNLSSYGGVESHDSGIYNCTASNVYGNITYSYEVEIARAPNDLPPRIESDYPKNVTAYLGQPAVFDCKWTSDLNIMISWGRIPRFNGSVRYESEDAEFPISEVLSAKDRRYNLTNPARLIIRNATLNDSGEYFCIVKNTGGEAMRMAFLEVQPKPIPVFDPTRTITIAGIVIGILLFVALLVTLHRCDRNREGKRLAEKKLALGELGPNIRMKRHFKIYRKESQMSDGSLVPSFICEDNGFHPVEYSAANSGSIVTSRATTISHCNSVFEYVDPDRKFASERFEFPRDALVFDAAAPPLGEGAFGQVFKAEALHIKGKEERTIVAVKTPKVDDPDSITNLLSEMEIMAKVTHENVIKLYGCCTQPGDEPLYVIMEYAEHGNLKDFLRASKPNDGYLQPRGVLPLTSRDLLRFSYQIASGVKYLTDKKVLHRDLAARNILVAENFVMKVADFGLSRYVQGHDYYKKQQIQGLLPVKWMAPETMSEEHEYRYSTESDVWSYGVVVWEIMTFGATPYPNMTRPDHITDFLNQGMRLERPQNCSEEVYRLMWDCWMIEPSRRPKFDVILQRLGDLLQLTADYLALGSQSNIFIVNNQEYMETAH</sequence>
<dbReference type="SMART" id="SM00219">
    <property type="entry name" value="TyrKc"/>
    <property type="match status" value="1"/>
</dbReference>
<keyword evidence="21" id="KW-0479">Metal-binding</keyword>
<keyword evidence="14" id="KW-1015">Disulfide bond</keyword>
<evidence type="ECO:0000256" key="8">
    <source>
        <dbReference type="ARBA" id="ARBA00022741"/>
    </source>
</evidence>
<dbReference type="EC" id="2.7.10.1" evidence="2"/>
<dbReference type="GO" id="GO:0005886">
    <property type="term" value="C:plasma membrane"/>
    <property type="evidence" value="ECO:0007669"/>
    <property type="project" value="TreeGrafter"/>
</dbReference>
<evidence type="ECO:0000313" key="28">
    <source>
        <dbReference type="Proteomes" id="UP000192578"/>
    </source>
</evidence>
<dbReference type="InterPro" id="IPR036179">
    <property type="entry name" value="Ig-like_dom_sf"/>
</dbReference>
<dbReference type="GO" id="GO:0046872">
    <property type="term" value="F:metal ion binding"/>
    <property type="evidence" value="ECO:0007669"/>
    <property type="project" value="UniProtKB-KW"/>
</dbReference>
<dbReference type="InterPro" id="IPR001245">
    <property type="entry name" value="Ser-Thr/Tyr_kinase_cat_dom"/>
</dbReference>
<evidence type="ECO:0000256" key="15">
    <source>
        <dbReference type="ARBA" id="ARBA00023170"/>
    </source>
</evidence>
<dbReference type="PANTHER" id="PTHR24416:SF550">
    <property type="entry name" value="FIBROBLAST GROWTH FACTOR RECEPTOR HOMOLOG 1-RELATED"/>
    <property type="match status" value="1"/>
</dbReference>
<organism evidence="27 28">
    <name type="scientific">Hypsibius exemplaris</name>
    <name type="common">Freshwater tardigrade</name>
    <dbReference type="NCBI Taxonomy" id="2072580"/>
    <lineage>
        <taxon>Eukaryota</taxon>
        <taxon>Metazoa</taxon>
        <taxon>Ecdysozoa</taxon>
        <taxon>Tardigrada</taxon>
        <taxon>Eutardigrada</taxon>
        <taxon>Parachela</taxon>
        <taxon>Hypsibioidea</taxon>
        <taxon>Hypsibiidae</taxon>
        <taxon>Hypsibius</taxon>
    </lineage>
</organism>
<dbReference type="SUPFAM" id="SSF48726">
    <property type="entry name" value="Immunoglobulin"/>
    <property type="match status" value="3"/>
</dbReference>
<keyword evidence="28" id="KW-1185">Reference proteome</keyword>
<evidence type="ECO:0000256" key="22">
    <source>
        <dbReference type="PROSITE-ProRule" id="PRU10141"/>
    </source>
</evidence>
<dbReference type="FunFam" id="2.60.40.10:FF:000020">
    <property type="entry name" value="Fibroblast growth factor receptor"/>
    <property type="match status" value="1"/>
</dbReference>
<keyword evidence="16" id="KW-0325">Glycoprotein</keyword>
<dbReference type="InterPro" id="IPR020635">
    <property type="entry name" value="Tyr_kinase_cat_dom"/>
</dbReference>
<feature type="binding site" evidence="20 22">
    <location>
        <position position="550"/>
    </location>
    <ligand>
        <name>ATP</name>
        <dbReference type="ChEBI" id="CHEBI:30616"/>
    </ligand>
</feature>
<dbReference type="InterPro" id="IPR013783">
    <property type="entry name" value="Ig-like_fold"/>
</dbReference>
<evidence type="ECO:0000256" key="9">
    <source>
        <dbReference type="ARBA" id="ARBA00022777"/>
    </source>
</evidence>
<dbReference type="InterPro" id="IPR013098">
    <property type="entry name" value="Ig_I-set"/>
</dbReference>
<comment type="caution">
    <text evidence="27">The sequence shown here is derived from an EMBL/GenBank/DDBJ whole genome shotgun (WGS) entry which is preliminary data.</text>
</comment>
<dbReference type="PROSITE" id="PS00107">
    <property type="entry name" value="PROTEIN_KINASE_ATP"/>
    <property type="match status" value="1"/>
</dbReference>
<evidence type="ECO:0000256" key="19">
    <source>
        <dbReference type="PIRSR" id="PIRSR000615-1"/>
    </source>
</evidence>
<keyword evidence="8 20" id="KW-0547">Nucleotide-binding</keyword>
<proteinExistence type="predicted"/>
<evidence type="ECO:0000256" key="13">
    <source>
        <dbReference type="ARBA" id="ARBA00023137"/>
    </source>
</evidence>
<keyword evidence="3" id="KW-0597">Phosphoprotein</keyword>
<dbReference type="SMART" id="SM00409">
    <property type="entry name" value="IG"/>
    <property type="match status" value="3"/>
</dbReference>
<dbReference type="PROSITE" id="PS50011">
    <property type="entry name" value="PROTEIN_KINASE_DOM"/>
    <property type="match status" value="1"/>
</dbReference>
<dbReference type="InterPro" id="IPR000719">
    <property type="entry name" value="Prot_kinase_dom"/>
</dbReference>
<evidence type="ECO:0000256" key="4">
    <source>
        <dbReference type="ARBA" id="ARBA00022679"/>
    </source>
</evidence>
<dbReference type="OrthoDB" id="5984265at2759"/>
<dbReference type="SMART" id="SM00408">
    <property type="entry name" value="IGc2"/>
    <property type="match status" value="3"/>
</dbReference>
<evidence type="ECO:0000256" key="17">
    <source>
        <dbReference type="ARBA" id="ARBA00023319"/>
    </source>
</evidence>
<dbReference type="GO" id="GO:0043235">
    <property type="term" value="C:receptor complex"/>
    <property type="evidence" value="ECO:0007669"/>
    <property type="project" value="TreeGrafter"/>
</dbReference>
<dbReference type="CDD" id="cd00096">
    <property type="entry name" value="Ig"/>
    <property type="match status" value="1"/>
</dbReference>
<feature type="binding site" evidence="20">
    <location>
        <position position="659"/>
    </location>
    <ligand>
        <name>ATP</name>
        <dbReference type="ChEBI" id="CHEBI:30616"/>
    </ligand>
</feature>
<dbReference type="GO" id="GO:0007169">
    <property type="term" value="P:cell surface receptor protein tyrosine kinase signaling pathway"/>
    <property type="evidence" value="ECO:0007669"/>
    <property type="project" value="TreeGrafter"/>
</dbReference>
<dbReference type="GO" id="GO:0004714">
    <property type="term" value="F:transmembrane receptor protein tyrosine kinase activity"/>
    <property type="evidence" value="ECO:0007669"/>
    <property type="project" value="UniProtKB-EC"/>
</dbReference>
<dbReference type="CDD" id="cd00192">
    <property type="entry name" value="PTKc"/>
    <property type="match status" value="1"/>
</dbReference>
<feature type="domain" description="Ig-like" evidence="26">
    <location>
        <begin position="166"/>
        <end position="260"/>
    </location>
</feature>
<keyword evidence="7" id="KW-0677">Repeat</keyword>
<dbReference type="Pfam" id="PF07679">
    <property type="entry name" value="I-set"/>
    <property type="match status" value="2"/>
</dbReference>
<feature type="signal peptide" evidence="24">
    <location>
        <begin position="1"/>
        <end position="24"/>
    </location>
</feature>
<evidence type="ECO:0000256" key="21">
    <source>
        <dbReference type="PIRSR" id="PIRSR000615-3"/>
    </source>
</evidence>
<dbReference type="InterPro" id="IPR008266">
    <property type="entry name" value="Tyr_kinase_AS"/>
</dbReference>
<keyword evidence="9" id="KW-0418">Kinase</keyword>
<evidence type="ECO:0000256" key="24">
    <source>
        <dbReference type="SAM" id="SignalP"/>
    </source>
</evidence>
<dbReference type="PROSITE" id="PS00109">
    <property type="entry name" value="PROTEIN_KINASE_TYR"/>
    <property type="match status" value="1"/>
</dbReference>
<dbReference type="InterPro" id="IPR003599">
    <property type="entry name" value="Ig_sub"/>
</dbReference>
<comment type="catalytic activity">
    <reaction evidence="18">
        <text>L-tyrosyl-[protein] + ATP = O-phospho-L-tyrosyl-[protein] + ADP + H(+)</text>
        <dbReference type="Rhea" id="RHEA:10596"/>
        <dbReference type="Rhea" id="RHEA-COMP:10136"/>
        <dbReference type="Rhea" id="RHEA-COMP:20101"/>
        <dbReference type="ChEBI" id="CHEBI:15378"/>
        <dbReference type="ChEBI" id="CHEBI:30616"/>
        <dbReference type="ChEBI" id="CHEBI:46858"/>
        <dbReference type="ChEBI" id="CHEBI:61978"/>
        <dbReference type="ChEBI" id="CHEBI:456216"/>
        <dbReference type="EC" id="2.7.10.1"/>
    </reaction>
</comment>
<evidence type="ECO:0000256" key="14">
    <source>
        <dbReference type="ARBA" id="ARBA00023157"/>
    </source>
</evidence>
<dbReference type="InterPro" id="IPR050122">
    <property type="entry name" value="RTK"/>
</dbReference>
<evidence type="ECO:0000256" key="5">
    <source>
        <dbReference type="ARBA" id="ARBA00022692"/>
    </source>
</evidence>
<protein>
    <recommendedName>
        <fullName evidence="2">receptor protein-tyrosine kinase</fullName>
        <ecNumber evidence="2">2.7.10.1</ecNumber>
    </recommendedName>
</protein>
<evidence type="ECO:0000256" key="3">
    <source>
        <dbReference type="ARBA" id="ARBA00022553"/>
    </source>
</evidence>
<dbReference type="Proteomes" id="UP000192578">
    <property type="component" value="Unassembled WGS sequence"/>
</dbReference>
<keyword evidence="10 20" id="KW-0067">ATP-binding</keyword>
<keyword evidence="6 24" id="KW-0732">Signal</keyword>
<evidence type="ECO:0000256" key="1">
    <source>
        <dbReference type="ARBA" id="ARBA00004167"/>
    </source>
</evidence>
<keyword evidence="21" id="KW-0460">Magnesium</keyword>
<evidence type="ECO:0000256" key="16">
    <source>
        <dbReference type="ARBA" id="ARBA00023180"/>
    </source>
</evidence>
<feature type="chain" id="PRO_5013161986" description="receptor protein-tyrosine kinase" evidence="24">
    <location>
        <begin position="25"/>
        <end position="823"/>
    </location>
</feature>
<dbReference type="InterPro" id="IPR007110">
    <property type="entry name" value="Ig-like_dom"/>
</dbReference>
<feature type="domain" description="Ig-like" evidence="26">
    <location>
        <begin position="37"/>
        <end position="117"/>
    </location>
</feature>
<feature type="binding site" evidence="20">
    <location>
        <begin position="523"/>
        <end position="530"/>
    </location>
    <ligand>
        <name>ATP</name>
        <dbReference type="ChEBI" id="CHEBI:30616"/>
    </ligand>
</feature>
<evidence type="ECO:0000256" key="10">
    <source>
        <dbReference type="ARBA" id="ARBA00022840"/>
    </source>
</evidence>
<evidence type="ECO:0000256" key="6">
    <source>
        <dbReference type="ARBA" id="ARBA00022729"/>
    </source>
</evidence>
<dbReference type="SUPFAM" id="SSF56112">
    <property type="entry name" value="Protein kinase-like (PK-like)"/>
    <property type="match status" value="1"/>
</dbReference>
<evidence type="ECO:0000256" key="11">
    <source>
        <dbReference type="ARBA" id="ARBA00022989"/>
    </source>
</evidence>
<evidence type="ECO:0000313" key="27">
    <source>
        <dbReference type="EMBL" id="OQV12788.1"/>
    </source>
</evidence>
<feature type="binding site" evidence="21">
    <location>
        <position position="673"/>
    </location>
    <ligand>
        <name>Mg(2+)</name>
        <dbReference type="ChEBI" id="CHEBI:18420"/>
    </ligand>
</feature>
<keyword evidence="12 23" id="KW-0472">Membrane</keyword>
<evidence type="ECO:0000259" key="26">
    <source>
        <dbReference type="PROSITE" id="PS50835"/>
    </source>
</evidence>
<dbReference type="AlphaFoldDB" id="A0A1W0WC89"/>
<feature type="transmembrane region" description="Helical" evidence="23">
    <location>
        <begin position="388"/>
        <end position="407"/>
    </location>
</feature>
<reference evidence="28" key="1">
    <citation type="submission" date="2017-01" db="EMBL/GenBank/DDBJ databases">
        <title>Comparative genomics of anhydrobiosis in the tardigrade Hypsibius dujardini.</title>
        <authorList>
            <person name="Yoshida Y."/>
            <person name="Koutsovoulos G."/>
            <person name="Laetsch D."/>
            <person name="Stevens L."/>
            <person name="Kumar S."/>
            <person name="Horikawa D."/>
            <person name="Ishino K."/>
            <person name="Komine S."/>
            <person name="Tomita M."/>
            <person name="Blaxter M."/>
            <person name="Arakawa K."/>
        </authorList>
    </citation>
    <scope>NUCLEOTIDE SEQUENCE [LARGE SCALE GENOMIC DNA]</scope>
    <source>
        <strain evidence="28">Z151</strain>
    </source>
</reference>
<accession>A0A1W0WC89</accession>
<dbReference type="PROSITE" id="PS50835">
    <property type="entry name" value="IG_LIKE"/>
    <property type="match status" value="3"/>
</dbReference>
<dbReference type="Gene3D" id="2.60.40.10">
    <property type="entry name" value="Immunoglobulins"/>
    <property type="match status" value="3"/>
</dbReference>
<evidence type="ECO:0000256" key="23">
    <source>
        <dbReference type="SAM" id="Phobius"/>
    </source>
</evidence>
<keyword evidence="17" id="KW-0393">Immunoglobulin domain</keyword>
<dbReference type="InterPro" id="IPR017441">
    <property type="entry name" value="Protein_kinase_ATP_BS"/>
</dbReference>
<evidence type="ECO:0000259" key="25">
    <source>
        <dbReference type="PROSITE" id="PS50011"/>
    </source>
</evidence>
<evidence type="ECO:0000256" key="20">
    <source>
        <dbReference type="PIRSR" id="PIRSR000615-2"/>
    </source>
</evidence>
<keyword evidence="4" id="KW-0808">Transferase</keyword>
<evidence type="ECO:0000256" key="2">
    <source>
        <dbReference type="ARBA" id="ARBA00011902"/>
    </source>
</evidence>
<dbReference type="Pfam" id="PF07714">
    <property type="entry name" value="PK_Tyr_Ser-Thr"/>
    <property type="match status" value="1"/>
</dbReference>
<dbReference type="InterPro" id="IPR003598">
    <property type="entry name" value="Ig_sub2"/>
</dbReference>
<gene>
    <name evidence="27" type="ORF">BV898_12915</name>
</gene>
<evidence type="ECO:0000256" key="7">
    <source>
        <dbReference type="ARBA" id="ARBA00022737"/>
    </source>
</evidence>
<dbReference type="EMBL" id="MTYJ01000136">
    <property type="protein sequence ID" value="OQV12788.1"/>
    <property type="molecule type" value="Genomic_DNA"/>
</dbReference>
<keyword evidence="5 23" id="KW-0812">Transmembrane</keyword>
<keyword evidence="11 23" id="KW-1133">Transmembrane helix</keyword>
<dbReference type="Gene3D" id="1.10.510.10">
    <property type="entry name" value="Transferase(Phosphotransferase) domain 1"/>
    <property type="match status" value="1"/>
</dbReference>
<keyword evidence="13" id="KW-0829">Tyrosine-protein kinase</keyword>
<feature type="binding site" evidence="21">
    <location>
        <position position="660"/>
    </location>
    <ligand>
        <name>Mg(2+)</name>
        <dbReference type="ChEBI" id="CHEBI:18420"/>
    </ligand>
</feature>